<proteinExistence type="predicted"/>
<protein>
    <submittedName>
        <fullName evidence="1">Uncharacterized protein</fullName>
    </submittedName>
</protein>
<keyword evidence="2" id="KW-1185">Reference proteome</keyword>
<reference evidence="1" key="1">
    <citation type="journal article" date="2019" name="bioRxiv">
        <title>The Genome of the Zebra Mussel, Dreissena polymorpha: A Resource for Invasive Species Research.</title>
        <authorList>
            <person name="McCartney M.A."/>
            <person name="Auch B."/>
            <person name="Kono T."/>
            <person name="Mallez S."/>
            <person name="Zhang Y."/>
            <person name="Obille A."/>
            <person name="Becker A."/>
            <person name="Abrahante J.E."/>
            <person name="Garbe J."/>
            <person name="Badalamenti J.P."/>
            <person name="Herman A."/>
            <person name="Mangelson H."/>
            <person name="Liachko I."/>
            <person name="Sullivan S."/>
            <person name="Sone E.D."/>
            <person name="Koren S."/>
            <person name="Silverstein K.A.T."/>
            <person name="Beckman K.B."/>
            <person name="Gohl D.M."/>
        </authorList>
    </citation>
    <scope>NUCLEOTIDE SEQUENCE</scope>
    <source>
        <strain evidence="1">Duluth1</strain>
        <tissue evidence="1">Whole animal</tissue>
    </source>
</reference>
<dbReference type="AlphaFoldDB" id="A0A9D3Y307"/>
<reference evidence="1" key="2">
    <citation type="submission" date="2020-11" db="EMBL/GenBank/DDBJ databases">
        <authorList>
            <person name="McCartney M.A."/>
            <person name="Auch B."/>
            <person name="Kono T."/>
            <person name="Mallez S."/>
            <person name="Becker A."/>
            <person name="Gohl D.M."/>
            <person name="Silverstein K.A.T."/>
            <person name="Koren S."/>
            <person name="Bechman K.B."/>
            <person name="Herman A."/>
            <person name="Abrahante J.E."/>
            <person name="Garbe J."/>
        </authorList>
    </citation>
    <scope>NUCLEOTIDE SEQUENCE</scope>
    <source>
        <strain evidence="1">Duluth1</strain>
        <tissue evidence="1">Whole animal</tissue>
    </source>
</reference>
<accession>A0A9D3Y307</accession>
<gene>
    <name evidence="1" type="ORF">DPMN_191490</name>
</gene>
<comment type="caution">
    <text evidence="1">The sequence shown here is derived from an EMBL/GenBank/DDBJ whole genome shotgun (WGS) entry which is preliminary data.</text>
</comment>
<evidence type="ECO:0000313" key="2">
    <source>
        <dbReference type="Proteomes" id="UP000828390"/>
    </source>
</evidence>
<dbReference type="Proteomes" id="UP000828390">
    <property type="component" value="Unassembled WGS sequence"/>
</dbReference>
<dbReference type="EMBL" id="JAIWYP010000047">
    <property type="protein sequence ID" value="KAH3691005.1"/>
    <property type="molecule type" value="Genomic_DNA"/>
</dbReference>
<evidence type="ECO:0000313" key="1">
    <source>
        <dbReference type="EMBL" id="KAH3691005.1"/>
    </source>
</evidence>
<organism evidence="1 2">
    <name type="scientific">Dreissena polymorpha</name>
    <name type="common">Zebra mussel</name>
    <name type="synonym">Mytilus polymorpha</name>
    <dbReference type="NCBI Taxonomy" id="45954"/>
    <lineage>
        <taxon>Eukaryota</taxon>
        <taxon>Metazoa</taxon>
        <taxon>Spiralia</taxon>
        <taxon>Lophotrochozoa</taxon>
        <taxon>Mollusca</taxon>
        <taxon>Bivalvia</taxon>
        <taxon>Autobranchia</taxon>
        <taxon>Heteroconchia</taxon>
        <taxon>Euheterodonta</taxon>
        <taxon>Imparidentia</taxon>
        <taxon>Neoheterodontei</taxon>
        <taxon>Myida</taxon>
        <taxon>Dreissenoidea</taxon>
        <taxon>Dreissenidae</taxon>
        <taxon>Dreissena</taxon>
    </lineage>
</organism>
<name>A0A9D3Y307_DREPO</name>
<sequence>MSLLPHEPLALLQPCRRVWGNRICSTRLMQNLRRRHPRFDCVQTKRSKGKKEDGHNVFLNDVFTARVLRLTLGNARRKPAI</sequence>